<gene>
    <name evidence="10" type="primary">LOC100760792</name>
</gene>
<keyword evidence="3" id="KW-0863">Zinc-finger</keyword>
<dbReference type="Gene3D" id="2.10.110.10">
    <property type="entry name" value="Cysteine Rich Protein"/>
    <property type="match status" value="4"/>
</dbReference>
<evidence type="ECO:0000256" key="3">
    <source>
        <dbReference type="ARBA" id="ARBA00022771"/>
    </source>
</evidence>
<dbReference type="PANTHER" id="PTHR47029">
    <property type="entry name" value="FOUR AND A HALF LIM DOMAINS PROTEIN 1"/>
    <property type="match status" value="1"/>
</dbReference>
<protein>
    <submittedName>
        <fullName evidence="10">Four and a half LIM domains protein 1</fullName>
    </submittedName>
</protein>
<reference evidence="10" key="3">
    <citation type="submission" date="2025-08" db="UniProtKB">
        <authorList>
            <consortium name="RefSeq"/>
        </authorList>
    </citation>
    <scope>IDENTIFICATION</scope>
    <source>
        <strain evidence="10">17A/GY</strain>
        <tissue evidence="10">Liver</tissue>
    </source>
</reference>
<dbReference type="InterPro" id="IPR042997">
    <property type="entry name" value="Fhl1"/>
</dbReference>
<dbReference type="OrthoDB" id="1112565at2759"/>
<dbReference type="PANTHER" id="PTHR47029:SF1">
    <property type="entry name" value="FOUR AND A HALF LIM DOMAINS 4"/>
    <property type="match status" value="1"/>
</dbReference>
<dbReference type="GO" id="GO:0044325">
    <property type="term" value="F:transmembrane transporter binding"/>
    <property type="evidence" value="ECO:0007669"/>
    <property type="project" value="TreeGrafter"/>
</dbReference>
<organism evidence="9 10">
    <name type="scientific">Cricetulus griseus</name>
    <name type="common">Chinese hamster</name>
    <name type="synonym">Cricetulus barabensis griseus</name>
    <dbReference type="NCBI Taxonomy" id="10029"/>
    <lineage>
        <taxon>Eukaryota</taxon>
        <taxon>Metazoa</taxon>
        <taxon>Chordata</taxon>
        <taxon>Craniata</taxon>
        <taxon>Vertebrata</taxon>
        <taxon>Euteleostomi</taxon>
        <taxon>Mammalia</taxon>
        <taxon>Eutheria</taxon>
        <taxon>Euarchontoglires</taxon>
        <taxon>Glires</taxon>
        <taxon>Rodentia</taxon>
        <taxon>Myomorpha</taxon>
        <taxon>Muroidea</taxon>
        <taxon>Cricetidae</taxon>
        <taxon>Cricetinae</taxon>
        <taxon>Cricetulus</taxon>
    </lineage>
</organism>
<reference evidence="9" key="1">
    <citation type="journal article" date="2018" name="Biotechnol. Bioeng.">
        <title>A reference genome of the Chinese hamster based on a hybrid assembly strategy.</title>
        <authorList>
            <person name="Rupp O."/>
            <person name="MacDonald M.L."/>
            <person name="Li S."/>
            <person name="Dhiman H."/>
            <person name="Polson S."/>
            <person name="Griep S."/>
            <person name="Heffner K."/>
            <person name="Hernandez I."/>
            <person name="Brinkrolf K."/>
            <person name="Jadhav V."/>
            <person name="Samoudi M."/>
            <person name="Hao H."/>
            <person name="Kingham B."/>
            <person name="Goesmann A."/>
            <person name="Betenbaugh M.J."/>
            <person name="Lewis N.E."/>
            <person name="Borth N."/>
            <person name="Lee K.H."/>
        </authorList>
    </citation>
    <scope>NUCLEOTIDE SEQUENCE [LARGE SCALE GENOMIC DNA]</scope>
    <source>
        <strain evidence="9">17A/GY</strain>
    </source>
</reference>
<feature type="domain" description="LIM zinc-binding" evidence="8">
    <location>
        <begin position="99"/>
        <end position="160"/>
    </location>
</feature>
<evidence type="ECO:0000256" key="5">
    <source>
        <dbReference type="ARBA" id="ARBA00023038"/>
    </source>
</evidence>
<evidence type="ECO:0000256" key="4">
    <source>
        <dbReference type="ARBA" id="ARBA00022833"/>
    </source>
</evidence>
<comment type="function">
    <text evidence="6">May have an involvement in muscle development or hypertrophy. Isoform 2 binds to RBP-J and plays a negative regulatory role in the RBP-J-mediated transcription in mammalian systems.</text>
</comment>
<evidence type="ECO:0000259" key="8">
    <source>
        <dbReference type="PROSITE" id="PS50023"/>
    </source>
</evidence>
<keyword evidence="5 7" id="KW-0440">LIM domain</keyword>
<dbReference type="InterPro" id="IPR056807">
    <property type="entry name" value="LIM_FHL1/2/3/5_N"/>
</dbReference>
<feature type="domain" description="LIM zinc-binding" evidence="8">
    <location>
        <begin position="38"/>
        <end position="98"/>
    </location>
</feature>
<evidence type="ECO:0000256" key="1">
    <source>
        <dbReference type="ARBA" id="ARBA00022723"/>
    </source>
</evidence>
<dbReference type="FunFam" id="2.10.110.10:FF:000050">
    <property type="entry name" value="Four and a half LIM domains protein 1"/>
    <property type="match status" value="1"/>
</dbReference>
<evidence type="ECO:0000256" key="7">
    <source>
        <dbReference type="PROSITE-ProRule" id="PRU00125"/>
    </source>
</evidence>
<dbReference type="RefSeq" id="XP_027248300.1">
    <property type="nucleotide sequence ID" value="XM_027392499.2"/>
</dbReference>
<dbReference type="GO" id="GO:0008270">
    <property type="term" value="F:zinc ion binding"/>
    <property type="evidence" value="ECO:0007669"/>
    <property type="project" value="UniProtKB-KW"/>
</dbReference>
<dbReference type="FunFam" id="2.10.110.10:FF:000072">
    <property type="entry name" value="Four and a half LIM domains protein 1"/>
    <property type="match status" value="1"/>
</dbReference>
<dbReference type="PROSITE" id="PS00478">
    <property type="entry name" value="LIM_DOMAIN_1"/>
    <property type="match status" value="4"/>
</dbReference>
<dbReference type="Proteomes" id="UP001108280">
    <property type="component" value="Chromosome 1"/>
</dbReference>
<evidence type="ECO:0000256" key="6">
    <source>
        <dbReference type="ARBA" id="ARBA00059927"/>
    </source>
</evidence>
<name>A0A9J7F4U4_CRIGR</name>
<dbReference type="Pfam" id="PF00412">
    <property type="entry name" value="LIM"/>
    <property type="match status" value="4"/>
</dbReference>
<dbReference type="GeneID" id="100760792"/>
<dbReference type="PROSITE" id="PS50023">
    <property type="entry name" value="LIM_DOMAIN_2"/>
    <property type="match status" value="4"/>
</dbReference>
<accession>A0A9J7F4U4</accession>
<evidence type="ECO:0000313" key="10">
    <source>
        <dbReference type="RefSeq" id="XP_027248300.1"/>
    </source>
</evidence>
<dbReference type="GO" id="GO:0007517">
    <property type="term" value="P:muscle organ development"/>
    <property type="evidence" value="ECO:0007669"/>
    <property type="project" value="InterPro"/>
</dbReference>
<keyword evidence="1 7" id="KW-0479">Metal-binding</keyword>
<reference evidence="9" key="2">
    <citation type="journal article" date="2020" name="Biotechnol. Bioeng.">
        <title>Chromosome-scale scaffolds for the Chinese hamster reference genome assembly to facilitate the study of the CHO epigenome.</title>
        <authorList>
            <person name="Hilliard W."/>
            <person name="MacDonald M."/>
            <person name="Lee K.H."/>
        </authorList>
    </citation>
    <scope>NUCLEOTIDE SEQUENCE [LARGE SCALE GENOMIC DNA]</scope>
    <source>
        <strain evidence="9">17A/GY</strain>
    </source>
</reference>
<keyword evidence="4 7" id="KW-0862">Zinc</keyword>
<dbReference type="InterPro" id="IPR001781">
    <property type="entry name" value="Znf_LIM"/>
</dbReference>
<evidence type="ECO:0000256" key="2">
    <source>
        <dbReference type="ARBA" id="ARBA00022737"/>
    </source>
</evidence>
<dbReference type="Pfam" id="PF25076">
    <property type="entry name" value="LIM_FHL2-3_N"/>
    <property type="match status" value="1"/>
</dbReference>
<feature type="domain" description="LIM zinc-binding" evidence="8">
    <location>
        <begin position="219"/>
        <end position="280"/>
    </location>
</feature>
<dbReference type="FunFam" id="2.10.110.10:FF:000013">
    <property type="entry name" value="Four and a half LIM domains 1"/>
    <property type="match status" value="1"/>
</dbReference>
<keyword evidence="2" id="KW-0677">Repeat</keyword>
<dbReference type="KEGG" id="cge:100760792"/>
<evidence type="ECO:0000313" key="9">
    <source>
        <dbReference type="Proteomes" id="UP001108280"/>
    </source>
</evidence>
<keyword evidence="9" id="KW-1185">Reference proteome</keyword>
<dbReference type="AlphaFoldDB" id="A0A9J7F4U4"/>
<dbReference type="SMART" id="SM00132">
    <property type="entry name" value="LIM"/>
    <property type="match status" value="4"/>
</dbReference>
<feature type="domain" description="LIM zinc-binding" evidence="8">
    <location>
        <begin position="161"/>
        <end position="218"/>
    </location>
</feature>
<dbReference type="SUPFAM" id="SSF57716">
    <property type="entry name" value="Glucocorticoid receptor-like (DNA-binding domain)"/>
    <property type="match status" value="5"/>
</dbReference>
<proteinExistence type="predicted"/>
<sequence length="280" mass="31874">MSSEFKCHYCKDSLQGKKYVQKDDYNCCLPCFDKYCANICDECHKPISADSKEVSFDNRYWHKACFLCSKCQQPLVSETFVTSDGKALCDSCATKEATPKCKGCNEHIVVGDQNVEYKGDVWHKNCFVCSNCKEVIGTESFFPRDEGFFCVSCHEAKFSKQCVKCNQPITSGGISYQDQPWHTECFVCDSCSQQLGGQRFTAVDNKYYCVDCYKNFVAKKCTACKNAITGFGKGSNMVSFEENSWHDYCFNCKSCSENLANKRFVFHEEELYCIDCAKKL</sequence>